<keyword evidence="6" id="KW-1185">Reference proteome</keyword>
<organism evidence="5 6">
    <name type="scientific">Kitasatospora terrestris</name>
    <dbReference type="NCBI Taxonomy" id="258051"/>
    <lineage>
        <taxon>Bacteria</taxon>
        <taxon>Bacillati</taxon>
        <taxon>Actinomycetota</taxon>
        <taxon>Actinomycetes</taxon>
        <taxon>Kitasatosporales</taxon>
        <taxon>Streptomycetaceae</taxon>
        <taxon>Kitasatospora</taxon>
    </lineage>
</organism>
<name>A0ABP9EQI1_9ACTN</name>
<evidence type="ECO:0000256" key="3">
    <source>
        <dbReference type="ARBA" id="ARBA00035643"/>
    </source>
</evidence>
<evidence type="ECO:0000256" key="2">
    <source>
        <dbReference type="ARBA" id="ARBA00035108"/>
    </source>
</evidence>
<reference evidence="6" key="1">
    <citation type="journal article" date="2019" name="Int. J. Syst. Evol. Microbiol.">
        <title>The Global Catalogue of Microorganisms (GCM) 10K type strain sequencing project: providing services to taxonomists for standard genome sequencing and annotation.</title>
        <authorList>
            <consortium name="The Broad Institute Genomics Platform"/>
            <consortium name="The Broad Institute Genome Sequencing Center for Infectious Disease"/>
            <person name="Wu L."/>
            <person name="Ma J."/>
        </authorList>
    </citation>
    <scope>NUCLEOTIDE SEQUENCE [LARGE SCALE GENOMIC DNA]</scope>
    <source>
        <strain evidence="6">JCM 13006</strain>
    </source>
</reference>
<dbReference type="InterPro" id="IPR009430">
    <property type="entry name" value="GvpL/GvpF"/>
</dbReference>
<feature type="region of interest" description="Disordered" evidence="4">
    <location>
        <begin position="133"/>
        <end position="157"/>
    </location>
</feature>
<dbReference type="PANTHER" id="PTHR36852">
    <property type="entry name" value="PROTEIN GVPL 2"/>
    <property type="match status" value="1"/>
</dbReference>
<comment type="caution">
    <text evidence="5">The sequence shown here is derived from an EMBL/GenBank/DDBJ whole genome shotgun (WGS) entry which is preliminary data.</text>
</comment>
<evidence type="ECO:0000313" key="6">
    <source>
        <dbReference type="Proteomes" id="UP001501752"/>
    </source>
</evidence>
<gene>
    <name evidence="5" type="ORF">GCM10023235_74520</name>
</gene>
<keyword evidence="1" id="KW-0304">Gas vesicle</keyword>
<proteinExistence type="inferred from homology"/>
<dbReference type="PANTHER" id="PTHR36852:SF1">
    <property type="entry name" value="PROTEIN GVPL 2"/>
    <property type="match status" value="1"/>
</dbReference>
<evidence type="ECO:0000256" key="4">
    <source>
        <dbReference type="SAM" id="MobiDB-lite"/>
    </source>
</evidence>
<evidence type="ECO:0000256" key="1">
    <source>
        <dbReference type="ARBA" id="ARBA00022987"/>
    </source>
</evidence>
<accession>A0ABP9EQI1</accession>
<comment type="similarity">
    <text evidence="3">Belongs to the gas vesicle GvpF/GvpL family.</text>
</comment>
<dbReference type="Pfam" id="PF06386">
    <property type="entry name" value="GvpL_GvpF"/>
    <property type="match status" value="1"/>
</dbReference>
<evidence type="ECO:0000313" key="5">
    <source>
        <dbReference type="EMBL" id="GAA4883102.1"/>
    </source>
</evidence>
<comment type="subcellular location">
    <subcellularLocation>
        <location evidence="2">Gas vesicle</location>
    </subcellularLocation>
</comment>
<dbReference type="RefSeq" id="WP_345701349.1">
    <property type="nucleotide sequence ID" value="NZ_BAABIS010000001.1"/>
</dbReference>
<sequence>MTRDAYTWLYAIASAADDRPDPGRLSGVAGERPRLLTSEGLAAVVGSVPPSDFDATALQQHLQDPAWLEAAVRAHHRVVDVLAQSSHALPLRFATLYHDDQRVLDLLQQHRRAFQAALERIAGRMEWGVKGYLDTAHRPPDEDADSTGTPSPGRPGTAYLLRRRAARDQAGRALDDAAERAGQIHRRLAEYADEATEHPLQSAEMTAVRDPMVLNGAYLVGRGRAQGFTDLLADLRQAHAPALRVELTGPWPPYSFVELPTTDGGR</sequence>
<dbReference type="Proteomes" id="UP001501752">
    <property type="component" value="Unassembled WGS sequence"/>
</dbReference>
<protein>
    <submittedName>
        <fullName evidence="5">GvpL/GvpF family gas vesicle protein</fullName>
    </submittedName>
</protein>
<dbReference type="EMBL" id="BAABIS010000001">
    <property type="protein sequence ID" value="GAA4883102.1"/>
    <property type="molecule type" value="Genomic_DNA"/>
</dbReference>